<evidence type="ECO:0000256" key="1">
    <source>
        <dbReference type="SAM" id="MobiDB-lite"/>
    </source>
</evidence>
<keyword evidence="3" id="KW-1185">Reference proteome</keyword>
<feature type="compositionally biased region" description="Basic and acidic residues" evidence="1">
    <location>
        <begin position="1"/>
        <end position="12"/>
    </location>
</feature>
<evidence type="ECO:0008006" key="4">
    <source>
        <dbReference type="Google" id="ProtNLM"/>
    </source>
</evidence>
<accession>A0A517PZH2</accession>
<reference evidence="2 3" key="1">
    <citation type="submission" date="2019-03" db="EMBL/GenBank/DDBJ databases">
        <title>Deep-cultivation of Planctomycetes and their phenomic and genomic characterization uncovers novel biology.</title>
        <authorList>
            <person name="Wiegand S."/>
            <person name="Jogler M."/>
            <person name="Boedeker C."/>
            <person name="Pinto D."/>
            <person name="Vollmers J."/>
            <person name="Rivas-Marin E."/>
            <person name="Kohn T."/>
            <person name="Peeters S.H."/>
            <person name="Heuer A."/>
            <person name="Rast P."/>
            <person name="Oberbeckmann S."/>
            <person name="Bunk B."/>
            <person name="Jeske O."/>
            <person name="Meyerdierks A."/>
            <person name="Storesund J.E."/>
            <person name="Kallscheuer N."/>
            <person name="Luecker S."/>
            <person name="Lage O.M."/>
            <person name="Pohl T."/>
            <person name="Merkel B.J."/>
            <person name="Hornburger P."/>
            <person name="Mueller R.-W."/>
            <person name="Bruemmer F."/>
            <person name="Labrenz M."/>
            <person name="Spormann A.M."/>
            <person name="Op den Camp H."/>
            <person name="Overmann J."/>
            <person name="Amann R."/>
            <person name="Jetten M.S.M."/>
            <person name="Mascher T."/>
            <person name="Medema M.H."/>
            <person name="Devos D.P."/>
            <person name="Kaster A.-K."/>
            <person name="Ovreas L."/>
            <person name="Rohde M."/>
            <person name="Galperin M.Y."/>
            <person name="Jogler C."/>
        </authorList>
    </citation>
    <scope>NUCLEOTIDE SEQUENCE [LARGE SCALE GENOMIC DNA]</scope>
    <source>
        <strain evidence="2 3">Enr10</strain>
    </source>
</reference>
<dbReference type="RefSeq" id="WP_145447779.1">
    <property type="nucleotide sequence ID" value="NZ_CP037421.1"/>
</dbReference>
<dbReference type="AlphaFoldDB" id="A0A517PZH2"/>
<feature type="region of interest" description="Disordered" evidence="1">
    <location>
        <begin position="1"/>
        <end position="24"/>
    </location>
</feature>
<dbReference type="Proteomes" id="UP000315647">
    <property type="component" value="Chromosome"/>
</dbReference>
<evidence type="ECO:0000313" key="2">
    <source>
        <dbReference type="EMBL" id="QDT24736.1"/>
    </source>
</evidence>
<dbReference type="EMBL" id="CP037421">
    <property type="protein sequence ID" value="QDT24736.1"/>
    <property type="molecule type" value="Genomic_DNA"/>
</dbReference>
<protein>
    <recommendedName>
        <fullName evidence="4">SPOR domain-containing protein</fullName>
    </recommendedName>
</protein>
<proteinExistence type="predicted"/>
<name>A0A517PZH2_9PLAN</name>
<sequence length="66" mass="7530">MNDDKTQNRDATDPSTPADQWSVWRQGDDGNRFVMAEGLSEAAARQMVAEFEARGHKQLYQASRMR</sequence>
<evidence type="ECO:0000313" key="3">
    <source>
        <dbReference type="Proteomes" id="UP000315647"/>
    </source>
</evidence>
<gene>
    <name evidence="2" type="ORF">Enr10x_00260</name>
</gene>
<organism evidence="2 3">
    <name type="scientific">Gimesia panareensis</name>
    <dbReference type="NCBI Taxonomy" id="2527978"/>
    <lineage>
        <taxon>Bacteria</taxon>
        <taxon>Pseudomonadati</taxon>
        <taxon>Planctomycetota</taxon>
        <taxon>Planctomycetia</taxon>
        <taxon>Planctomycetales</taxon>
        <taxon>Planctomycetaceae</taxon>
        <taxon>Gimesia</taxon>
    </lineage>
</organism>